<dbReference type="EMBL" id="CP009639">
    <property type="protein sequence ID" value="AJI08811.1"/>
    <property type="molecule type" value="Genomic_DNA"/>
</dbReference>
<name>A0AAN0SRX6_BACCE</name>
<organism evidence="1 2">
    <name type="scientific">Bacillus cereus 03BB108</name>
    <dbReference type="NCBI Taxonomy" id="451709"/>
    <lineage>
        <taxon>Bacteria</taxon>
        <taxon>Bacillati</taxon>
        <taxon>Bacillota</taxon>
        <taxon>Bacilli</taxon>
        <taxon>Bacillales</taxon>
        <taxon>Bacillaceae</taxon>
        <taxon>Bacillus</taxon>
        <taxon>Bacillus cereus group</taxon>
    </lineage>
</organism>
<protein>
    <submittedName>
        <fullName evidence="1">SEC-C motif family protein</fullName>
    </submittedName>
</protein>
<sequence length="276" mass="32855">MSRNELCYCGSGKKRKKCHKEVHNNSYIEILSNLYEAIENEKTYNSRDKEHPCKNGCFNCCYDAFIISMLEFEYILYDLRKNHKEIIEDVFHAALEGEKLLKEQDPELLNYFVKDATGLDARMESREANQKMINKRTLPFVCPLLDKEKGKCMVYDNRPFICRMRGNTHTYRHTVHDTKICDHILSSKQNAKNTPFIHEGYFDRVELLNLGKYGNQYLSFRRFPIFFWFCIYKQKNERRGKEMYESLLPDYFIKPEGTISFTDVVPHEVKKTKELK</sequence>
<accession>A0AAN0SRX6</accession>
<keyword evidence="1" id="KW-0614">Plasmid</keyword>
<dbReference type="Proteomes" id="UP000031861">
    <property type="component" value="Plasmid pBFI_1"/>
</dbReference>
<dbReference type="InterPro" id="IPR005358">
    <property type="entry name" value="Puta_zinc/iron-chelating_dom"/>
</dbReference>
<proteinExistence type="predicted"/>
<dbReference type="Pfam" id="PF03692">
    <property type="entry name" value="CxxCxxCC"/>
    <property type="match status" value="1"/>
</dbReference>
<evidence type="ECO:0000313" key="1">
    <source>
        <dbReference type="EMBL" id="AJI08811.1"/>
    </source>
</evidence>
<dbReference type="SUPFAM" id="SSF103642">
    <property type="entry name" value="Sec-C motif"/>
    <property type="match status" value="1"/>
</dbReference>
<dbReference type="Pfam" id="PF02810">
    <property type="entry name" value="SEC-C"/>
    <property type="match status" value="1"/>
</dbReference>
<gene>
    <name evidence="1" type="ORF">AK40_5784</name>
</gene>
<geneLocation type="plasmid" evidence="1 2">
    <name>pBFI_1</name>
</geneLocation>
<dbReference type="RefSeq" id="WP_001996006.1">
    <property type="nucleotide sequence ID" value="NZ_CP009639.1"/>
</dbReference>
<reference evidence="1 2" key="1">
    <citation type="journal article" date="2015" name="Genome Announc.">
        <title>Complete genome sequences for 35 biothreat assay-relevant bacillus species.</title>
        <authorList>
            <person name="Johnson S.L."/>
            <person name="Daligault H.E."/>
            <person name="Davenport K.W."/>
            <person name="Jaissle J."/>
            <person name="Frey K.G."/>
            <person name="Ladner J.T."/>
            <person name="Broomall S.M."/>
            <person name="Bishop-Lilly K.A."/>
            <person name="Bruce D.C."/>
            <person name="Gibbons H.S."/>
            <person name="Coyne S.R."/>
            <person name="Lo C.C."/>
            <person name="Meincke L."/>
            <person name="Munk A.C."/>
            <person name="Koroleva G.I."/>
            <person name="Rosenzweig C.N."/>
            <person name="Palacios G.F."/>
            <person name="Redden C.L."/>
            <person name="Minogue T.D."/>
            <person name="Chain P.S."/>
        </authorList>
    </citation>
    <scope>NUCLEOTIDE SEQUENCE [LARGE SCALE GENOMIC DNA]</scope>
    <source>
        <strain evidence="1 2">03BB108</strain>
    </source>
</reference>
<dbReference type="InterPro" id="IPR004027">
    <property type="entry name" value="SEC_C_motif"/>
</dbReference>
<evidence type="ECO:0000313" key="2">
    <source>
        <dbReference type="Proteomes" id="UP000031861"/>
    </source>
</evidence>
<dbReference type="AlphaFoldDB" id="A0AAN0SRX6"/>